<evidence type="ECO:0000313" key="2">
    <source>
        <dbReference type="EMBL" id="TNN59367.1"/>
    </source>
</evidence>
<evidence type="ECO:0000313" key="3">
    <source>
        <dbReference type="Proteomes" id="UP000314294"/>
    </source>
</evidence>
<dbReference type="AlphaFoldDB" id="A0A4Z2H0I3"/>
<proteinExistence type="predicted"/>
<feature type="compositionally biased region" description="Low complexity" evidence="1">
    <location>
        <begin position="1"/>
        <end position="16"/>
    </location>
</feature>
<organism evidence="2 3">
    <name type="scientific">Liparis tanakae</name>
    <name type="common">Tanaka's snailfish</name>
    <dbReference type="NCBI Taxonomy" id="230148"/>
    <lineage>
        <taxon>Eukaryota</taxon>
        <taxon>Metazoa</taxon>
        <taxon>Chordata</taxon>
        <taxon>Craniata</taxon>
        <taxon>Vertebrata</taxon>
        <taxon>Euteleostomi</taxon>
        <taxon>Actinopterygii</taxon>
        <taxon>Neopterygii</taxon>
        <taxon>Teleostei</taxon>
        <taxon>Neoteleostei</taxon>
        <taxon>Acanthomorphata</taxon>
        <taxon>Eupercaria</taxon>
        <taxon>Perciformes</taxon>
        <taxon>Cottioidei</taxon>
        <taxon>Cottales</taxon>
        <taxon>Liparidae</taxon>
        <taxon>Liparis</taxon>
    </lineage>
</organism>
<dbReference type="EMBL" id="SRLO01000357">
    <property type="protein sequence ID" value="TNN59367.1"/>
    <property type="molecule type" value="Genomic_DNA"/>
</dbReference>
<evidence type="ECO:0000256" key="1">
    <source>
        <dbReference type="SAM" id="MobiDB-lite"/>
    </source>
</evidence>
<protein>
    <submittedName>
        <fullName evidence="2">Uncharacterized protein</fullName>
    </submittedName>
</protein>
<dbReference type="Proteomes" id="UP000314294">
    <property type="component" value="Unassembled WGS sequence"/>
</dbReference>
<keyword evidence="3" id="KW-1185">Reference proteome</keyword>
<accession>A0A4Z2H0I3</accession>
<feature type="region of interest" description="Disordered" evidence="1">
    <location>
        <begin position="1"/>
        <end position="59"/>
    </location>
</feature>
<feature type="compositionally biased region" description="Acidic residues" evidence="1">
    <location>
        <begin position="30"/>
        <end position="53"/>
    </location>
</feature>
<comment type="caution">
    <text evidence="2">The sequence shown here is derived from an EMBL/GenBank/DDBJ whole genome shotgun (WGS) entry which is preliminary data.</text>
</comment>
<reference evidence="2 3" key="1">
    <citation type="submission" date="2019-03" db="EMBL/GenBank/DDBJ databases">
        <title>First draft genome of Liparis tanakae, snailfish: a comprehensive survey of snailfish specific genes.</title>
        <authorList>
            <person name="Kim W."/>
            <person name="Song I."/>
            <person name="Jeong J.-H."/>
            <person name="Kim D."/>
            <person name="Kim S."/>
            <person name="Ryu S."/>
            <person name="Song J.Y."/>
            <person name="Lee S.K."/>
        </authorList>
    </citation>
    <scope>NUCLEOTIDE SEQUENCE [LARGE SCALE GENOMIC DNA]</scope>
    <source>
        <tissue evidence="2">Muscle</tissue>
    </source>
</reference>
<name>A0A4Z2H0I3_9TELE</name>
<sequence length="59" mass="6413">MEMSSVSRCEGSSSESPPLVYASLGTPLEHDDDDDDDDGDDDDDDDDDVELDNTSEQTN</sequence>
<gene>
    <name evidence="2" type="ORF">EYF80_030382</name>
</gene>